<reference evidence="2 3" key="1">
    <citation type="submission" date="2016-07" db="EMBL/GenBank/DDBJ databases">
        <title>Pervasive Adenine N6-methylation of Active Genes in Fungi.</title>
        <authorList>
            <consortium name="DOE Joint Genome Institute"/>
            <person name="Mondo S.J."/>
            <person name="Dannebaum R.O."/>
            <person name="Kuo R.C."/>
            <person name="Labutti K."/>
            <person name="Haridas S."/>
            <person name="Kuo A."/>
            <person name="Salamov A."/>
            <person name="Ahrendt S.R."/>
            <person name="Lipzen A."/>
            <person name="Sullivan W."/>
            <person name="Andreopoulos W.B."/>
            <person name="Clum A."/>
            <person name="Lindquist E."/>
            <person name="Daum C."/>
            <person name="Ramamoorthy G.K."/>
            <person name="Gryganskyi A."/>
            <person name="Culley D."/>
            <person name="Magnuson J.K."/>
            <person name="James T.Y."/>
            <person name="O'Malley M.A."/>
            <person name="Stajich J.E."/>
            <person name="Spatafora J.W."/>
            <person name="Visel A."/>
            <person name="Grigoriev I.V."/>
        </authorList>
    </citation>
    <scope>NUCLEOTIDE SEQUENCE [LARGE SCALE GENOMIC DNA]</scope>
    <source>
        <strain evidence="2 3">NRRL 3116</strain>
    </source>
</reference>
<keyword evidence="1" id="KW-1133">Transmembrane helix</keyword>
<comment type="caution">
    <text evidence="2">The sequence shown here is derived from an EMBL/GenBank/DDBJ whole genome shotgun (WGS) entry which is preliminary data.</text>
</comment>
<dbReference type="RefSeq" id="XP_021882003.1">
    <property type="nucleotide sequence ID" value="XM_022026500.1"/>
</dbReference>
<sequence>MFFPWTIFIVNIILAIFQFLMICAVSALLSIYARYGDEYSQSVRWSRQGGYYEMVKTLYNSRRNAPTRVKLIMVSTIIVSLGAALLDKGAAHYIVPMSRFSKPNSTVIITEQYRVQGLEQSFLGWSGTVRYGESVSDAMASMINNTRNIPGAIPGYLYTTQLSPYLVACEQMNLVLFEAAGINPNLVLTKGGCLDVNFILSGFVANSREAIANATVVQRSANQWSIVLPGDHNIAGMFPRLRIVFQNVPCSIEELALPYDLTPDESGMDHIPTTITTKCVHPSGDISVISLTTARFTTRSIKLFGKAVDGFFNNTSNPFRNMDARIQNIIKQFGVGSRPLVMETQISGTSIDALICTFGYVESAPRPRCLYINIDMLVAKLSENNTDIISARNGLPFDVYDYRWDTGYRTFGSTKAFTIDHIPLRKNSTGSLFSILKLQEETHNVAQLMASLGQNFYTDYNQNQLYVVYNIAVPEPGLDIPLWLLVLIILIMMTCLCLWVATEYFLDQQYTCSLYSAISRQIAPQTNTRAPALMPARAEPVEFVGFGIFPTEKDIEMESRESSKALLDSIQFAEEGPFGDKNVHDRHID</sequence>
<dbReference type="GeneID" id="33568343"/>
<feature type="transmembrane region" description="Helical" evidence="1">
    <location>
        <begin position="480"/>
        <end position="501"/>
    </location>
</feature>
<keyword evidence="1" id="KW-0472">Membrane</keyword>
<organism evidence="2 3">
    <name type="scientific">Lobosporangium transversale</name>
    <dbReference type="NCBI Taxonomy" id="64571"/>
    <lineage>
        <taxon>Eukaryota</taxon>
        <taxon>Fungi</taxon>
        <taxon>Fungi incertae sedis</taxon>
        <taxon>Mucoromycota</taxon>
        <taxon>Mortierellomycotina</taxon>
        <taxon>Mortierellomycetes</taxon>
        <taxon>Mortierellales</taxon>
        <taxon>Mortierellaceae</taxon>
        <taxon>Lobosporangium</taxon>
    </lineage>
</organism>
<dbReference type="AlphaFoldDB" id="A0A1Y2GPN0"/>
<accession>A0A1Y2GPN0</accession>
<evidence type="ECO:0000256" key="1">
    <source>
        <dbReference type="SAM" id="Phobius"/>
    </source>
</evidence>
<gene>
    <name evidence="2" type="ORF">BCR41DRAFT_370022</name>
</gene>
<feature type="transmembrane region" description="Helical" evidence="1">
    <location>
        <begin position="6"/>
        <end position="32"/>
    </location>
</feature>
<protein>
    <submittedName>
        <fullName evidence="2">Uncharacterized protein</fullName>
    </submittedName>
</protein>
<proteinExistence type="predicted"/>
<name>A0A1Y2GPN0_9FUNG</name>
<keyword evidence="3" id="KW-1185">Reference proteome</keyword>
<evidence type="ECO:0000313" key="3">
    <source>
        <dbReference type="Proteomes" id="UP000193648"/>
    </source>
</evidence>
<dbReference type="Proteomes" id="UP000193648">
    <property type="component" value="Unassembled WGS sequence"/>
</dbReference>
<evidence type="ECO:0000313" key="2">
    <source>
        <dbReference type="EMBL" id="ORZ18208.1"/>
    </source>
</evidence>
<dbReference type="EMBL" id="MCFF01000015">
    <property type="protein sequence ID" value="ORZ18208.1"/>
    <property type="molecule type" value="Genomic_DNA"/>
</dbReference>
<dbReference type="OrthoDB" id="2405755at2759"/>
<dbReference type="InParanoid" id="A0A1Y2GPN0"/>
<keyword evidence="1" id="KW-0812">Transmembrane</keyword>